<evidence type="ECO:0000313" key="2">
    <source>
        <dbReference type="Proteomes" id="UP001497623"/>
    </source>
</evidence>
<accession>A0AAV2SVT2</accession>
<dbReference type="InterPro" id="IPR016187">
    <property type="entry name" value="CTDL_fold"/>
</dbReference>
<feature type="non-terminal residue" evidence="1">
    <location>
        <position position="115"/>
    </location>
</feature>
<name>A0AAV2SVT2_MEGNR</name>
<evidence type="ECO:0000313" key="1">
    <source>
        <dbReference type="EMBL" id="CAL4245592.1"/>
    </source>
</evidence>
<gene>
    <name evidence="1" type="ORF">MNOR_LOCUS41071</name>
</gene>
<dbReference type="InterPro" id="IPR016186">
    <property type="entry name" value="C-type_lectin-like/link_sf"/>
</dbReference>
<dbReference type="Proteomes" id="UP001497623">
    <property type="component" value="Unassembled WGS sequence"/>
</dbReference>
<sequence>KEDGYCMRESERCMSEDWERWQTTCHDKCYCCFNKVREESTKHDWYLNEDRESWHQAHAYCQTNGGSLLVPENIADIIEFIRGKNIGTRDVWVGIKEFAGQYEGIDGNYIESGWQ</sequence>
<comment type="caution">
    <text evidence="1">The sequence shown here is derived from an EMBL/GenBank/DDBJ whole genome shotgun (WGS) entry which is preliminary data.</text>
</comment>
<dbReference type="EMBL" id="CAXKWB010139882">
    <property type="protein sequence ID" value="CAL4245592.1"/>
    <property type="molecule type" value="Genomic_DNA"/>
</dbReference>
<evidence type="ECO:0008006" key="3">
    <source>
        <dbReference type="Google" id="ProtNLM"/>
    </source>
</evidence>
<organism evidence="1 2">
    <name type="scientific">Meganyctiphanes norvegica</name>
    <name type="common">Northern krill</name>
    <name type="synonym">Thysanopoda norvegica</name>
    <dbReference type="NCBI Taxonomy" id="48144"/>
    <lineage>
        <taxon>Eukaryota</taxon>
        <taxon>Metazoa</taxon>
        <taxon>Ecdysozoa</taxon>
        <taxon>Arthropoda</taxon>
        <taxon>Crustacea</taxon>
        <taxon>Multicrustacea</taxon>
        <taxon>Malacostraca</taxon>
        <taxon>Eumalacostraca</taxon>
        <taxon>Eucarida</taxon>
        <taxon>Euphausiacea</taxon>
        <taxon>Euphausiidae</taxon>
        <taxon>Meganyctiphanes</taxon>
    </lineage>
</organism>
<reference evidence="1 2" key="1">
    <citation type="submission" date="2024-05" db="EMBL/GenBank/DDBJ databases">
        <authorList>
            <person name="Wallberg A."/>
        </authorList>
    </citation>
    <scope>NUCLEOTIDE SEQUENCE [LARGE SCALE GENOMIC DNA]</scope>
</reference>
<dbReference type="AlphaFoldDB" id="A0AAV2SVT2"/>
<keyword evidence="2" id="KW-1185">Reference proteome</keyword>
<proteinExistence type="predicted"/>
<dbReference type="Gene3D" id="3.10.100.10">
    <property type="entry name" value="Mannose-Binding Protein A, subunit A"/>
    <property type="match status" value="1"/>
</dbReference>
<dbReference type="CDD" id="cd00037">
    <property type="entry name" value="CLECT"/>
    <property type="match status" value="1"/>
</dbReference>
<feature type="non-terminal residue" evidence="1">
    <location>
        <position position="1"/>
    </location>
</feature>
<protein>
    <recommendedName>
        <fullName evidence="3">C-type lectin</fullName>
    </recommendedName>
</protein>
<dbReference type="SUPFAM" id="SSF56436">
    <property type="entry name" value="C-type lectin-like"/>
    <property type="match status" value="1"/>
</dbReference>